<dbReference type="Gene3D" id="4.10.400.10">
    <property type="entry name" value="Low-density Lipoprotein Receptor"/>
    <property type="match status" value="2"/>
</dbReference>
<keyword evidence="7 10" id="KW-1015">Disulfide bond</keyword>
<dbReference type="Gene3D" id="2.120.10.30">
    <property type="entry name" value="TolB, C-terminal domain"/>
    <property type="match status" value="4"/>
</dbReference>
<feature type="domain" description="EGF-like" evidence="15">
    <location>
        <begin position="974"/>
        <end position="1013"/>
    </location>
</feature>
<dbReference type="Pfam" id="PF14670">
    <property type="entry name" value="FXa_inhibition"/>
    <property type="match status" value="2"/>
</dbReference>
<organism evidence="16 17">
    <name type="scientific">Steinernema hermaphroditum</name>
    <dbReference type="NCBI Taxonomy" id="289476"/>
    <lineage>
        <taxon>Eukaryota</taxon>
        <taxon>Metazoa</taxon>
        <taxon>Ecdysozoa</taxon>
        <taxon>Nematoda</taxon>
        <taxon>Chromadorea</taxon>
        <taxon>Rhabditida</taxon>
        <taxon>Tylenchina</taxon>
        <taxon>Panagrolaimomorpha</taxon>
        <taxon>Strongyloidoidea</taxon>
        <taxon>Steinernematidae</taxon>
        <taxon>Steinernema</taxon>
    </lineage>
</organism>
<comment type="caution">
    <text evidence="10">Lacks conserved residue(s) required for the propagation of feature annotation.</text>
</comment>
<feature type="repeat" description="LDL-receptor class B" evidence="11">
    <location>
        <begin position="500"/>
        <end position="546"/>
    </location>
</feature>
<keyword evidence="9" id="KW-0325">Glycoprotein</keyword>
<keyword evidence="5" id="KW-0677">Repeat</keyword>
<accession>A0AA39HQE6</accession>
<keyword evidence="13" id="KW-0812">Transmembrane</keyword>
<dbReference type="SMART" id="SM00135">
    <property type="entry name" value="LY"/>
    <property type="match status" value="10"/>
</dbReference>
<keyword evidence="3" id="KW-0254">Endocytosis</keyword>
<dbReference type="SMART" id="SM00181">
    <property type="entry name" value="EGF"/>
    <property type="match status" value="4"/>
</dbReference>
<evidence type="ECO:0000256" key="2">
    <source>
        <dbReference type="ARBA" id="ARBA00022536"/>
    </source>
</evidence>
<feature type="transmembrane region" description="Helical" evidence="13">
    <location>
        <begin position="1540"/>
        <end position="1559"/>
    </location>
</feature>
<evidence type="ECO:0000256" key="11">
    <source>
        <dbReference type="PROSITE-ProRule" id="PRU00461"/>
    </source>
</evidence>
<feature type="domain" description="EGF-like" evidence="15">
    <location>
        <begin position="659"/>
        <end position="697"/>
    </location>
</feature>
<dbReference type="SUPFAM" id="SSF57424">
    <property type="entry name" value="LDL receptor-like module"/>
    <property type="match status" value="2"/>
</dbReference>
<evidence type="ECO:0000256" key="3">
    <source>
        <dbReference type="ARBA" id="ARBA00022583"/>
    </source>
</evidence>
<dbReference type="GO" id="GO:0006897">
    <property type="term" value="P:endocytosis"/>
    <property type="evidence" value="ECO:0007669"/>
    <property type="project" value="UniProtKB-KW"/>
</dbReference>
<evidence type="ECO:0000256" key="7">
    <source>
        <dbReference type="ARBA" id="ARBA00023157"/>
    </source>
</evidence>
<dbReference type="PROSITE" id="PS50068">
    <property type="entry name" value="LDLRA_2"/>
    <property type="match status" value="3"/>
</dbReference>
<keyword evidence="13" id="KW-1133">Transmembrane helix</keyword>
<evidence type="ECO:0000256" key="5">
    <source>
        <dbReference type="ARBA" id="ARBA00022737"/>
    </source>
</evidence>
<dbReference type="SUPFAM" id="SSF57196">
    <property type="entry name" value="EGF/Laminin"/>
    <property type="match status" value="2"/>
</dbReference>
<evidence type="ECO:0000256" key="4">
    <source>
        <dbReference type="ARBA" id="ARBA00022729"/>
    </source>
</evidence>
<evidence type="ECO:0000256" key="9">
    <source>
        <dbReference type="ARBA" id="ARBA00023180"/>
    </source>
</evidence>
<evidence type="ECO:0000313" key="17">
    <source>
        <dbReference type="Proteomes" id="UP001175271"/>
    </source>
</evidence>
<feature type="repeat" description="LDL-receptor class B" evidence="11">
    <location>
        <begin position="457"/>
        <end position="499"/>
    </location>
</feature>
<evidence type="ECO:0000256" key="8">
    <source>
        <dbReference type="ARBA" id="ARBA00023170"/>
    </source>
</evidence>
<evidence type="ECO:0000259" key="15">
    <source>
        <dbReference type="SMART" id="SM00181"/>
    </source>
</evidence>
<dbReference type="PROSITE" id="PS01209">
    <property type="entry name" value="LDLRA_1"/>
    <property type="match status" value="1"/>
</dbReference>
<dbReference type="PANTHER" id="PTHR46513:SF44">
    <property type="entry name" value="LDL RECEPTOR RELATED PROTEIN 4"/>
    <property type="match status" value="1"/>
</dbReference>
<dbReference type="InterPro" id="IPR000742">
    <property type="entry name" value="EGF"/>
</dbReference>
<name>A0AA39HQE6_9BILA</name>
<keyword evidence="6 13" id="KW-0472">Membrane</keyword>
<dbReference type="Proteomes" id="UP001175271">
    <property type="component" value="Unassembled WGS sequence"/>
</dbReference>
<dbReference type="InterPro" id="IPR036055">
    <property type="entry name" value="LDL_receptor-like_sf"/>
</dbReference>
<dbReference type="InterPro" id="IPR000033">
    <property type="entry name" value="LDLR_classB_rpt"/>
</dbReference>
<dbReference type="InterPro" id="IPR023415">
    <property type="entry name" value="LDLR_class-A_CS"/>
</dbReference>
<proteinExistence type="predicted"/>
<dbReference type="PRINTS" id="PR00261">
    <property type="entry name" value="LDLRECEPTOR"/>
</dbReference>
<feature type="chain" id="PRO_5041398147" description="EGF-like domain-containing protein" evidence="14">
    <location>
        <begin position="20"/>
        <end position="1762"/>
    </location>
</feature>
<dbReference type="CDD" id="cd00112">
    <property type="entry name" value="LDLa"/>
    <property type="match status" value="2"/>
</dbReference>
<dbReference type="GO" id="GO:0016020">
    <property type="term" value="C:membrane"/>
    <property type="evidence" value="ECO:0007669"/>
    <property type="project" value="UniProtKB-SubCell"/>
</dbReference>
<protein>
    <recommendedName>
        <fullName evidence="15">EGF-like domain-containing protein</fullName>
    </recommendedName>
</protein>
<evidence type="ECO:0000256" key="1">
    <source>
        <dbReference type="ARBA" id="ARBA00004167"/>
    </source>
</evidence>
<evidence type="ECO:0000256" key="13">
    <source>
        <dbReference type="SAM" id="Phobius"/>
    </source>
</evidence>
<comment type="caution">
    <text evidence="16">The sequence shown here is derived from an EMBL/GenBank/DDBJ whole genome shotgun (WGS) entry which is preliminary data.</text>
</comment>
<dbReference type="InterPro" id="IPR050778">
    <property type="entry name" value="Cueball_EGF_LRP_Nidogen"/>
</dbReference>
<keyword evidence="2" id="KW-0245">EGF-like domain</keyword>
<reference evidence="16" key="1">
    <citation type="submission" date="2023-06" db="EMBL/GenBank/DDBJ databases">
        <title>Genomic analysis of the entomopathogenic nematode Steinernema hermaphroditum.</title>
        <authorList>
            <person name="Schwarz E.M."/>
            <person name="Heppert J.K."/>
            <person name="Baniya A."/>
            <person name="Schwartz H.T."/>
            <person name="Tan C.-H."/>
            <person name="Antoshechkin I."/>
            <person name="Sternberg P.W."/>
            <person name="Goodrich-Blair H."/>
            <person name="Dillman A.R."/>
        </authorList>
    </citation>
    <scope>NUCLEOTIDE SEQUENCE</scope>
    <source>
        <strain evidence="16">PS9179</strain>
        <tissue evidence="16">Whole animal</tissue>
    </source>
</reference>
<feature type="domain" description="EGF-like" evidence="15">
    <location>
        <begin position="1331"/>
        <end position="1371"/>
    </location>
</feature>
<dbReference type="InterPro" id="IPR011042">
    <property type="entry name" value="6-blade_b-propeller_TolB-like"/>
</dbReference>
<keyword evidence="8" id="KW-0675">Receptor</keyword>
<dbReference type="SUPFAM" id="SSF63825">
    <property type="entry name" value="YWTD domain"/>
    <property type="match status" value="4"/>
</dbReference>
<evidence type="ECO:0000256" key="12">
    <source>
        <dbReference type="SAM" id="MobiDB-lite"/>
    </source>
</evidence>
<evidence type="ECO:0000256" key="10">
    <source>
        <dbReference type="PROSITE-ProRule" id="PRU00124"/>
    </source>
</evidence>
<feature type="compositionally biased region" description="Polar residues" evidence="12">
    <location>
        <begin position="1707"/>
        <end position="1721"/>
    </location>
</feature>
<keyword evidence="17" id="KW-1185">Reference proteome</keyword>
<feature type="compositionally biased region" description="Basic residues" evidence="12">
    <location>
        <begin position="1682"/>
        <end position="1695"/>
    </location>
</feature>
<dbReference type="Pfam" id="PF00058">
    <property type="entry name" value="Ldl_recept_b"/>
    <property type="match status" value="1"/>
</dbReference>
<feature type="disulfide bond" evidence="10">
    <location>
        <begin position="1444"/>
        <end position="1459"/>
    </location>
</feature>
<evidence type="ECO:0000313" key="16">
    <source>
        <dbReference type="EMBL" id="KAK0410137.1"/>
    </source>
</evidence>
<comment type="subcellular location">
    <subcellularLocation>
        <location evidence="1">Membrane</location>
        <topology evidence="1">Single-pass membrane protein</topology>
    </subcellularLocation>
</comment>
<dbReference type="InterPro" id="IPR002172">
    <property type="entry name" value="LDrepeatLR_classA_rpt"/>
</dbReference>
<sequence>MNGLLRLLLFIAAAGVVTGSVAGSSLKLLVREKKTIVRVDLDVQKASVDNATVVHSENSANFPILISADAEKQLGVFSESYNPTNQSIISFATDGRRNPTLIVQKSTVLDESVSSLAVDWITGLVYSAVNIGAAGNAVRIEVCTLEESARCGVVLQRGLERVDSLSLDPLDGYMYWLNPNAKRVERAWMDGQFLDTNPFDETQFANVSSVSALTLDVADRKLYYVQHLAGKDTSEIVQCYFYDRKSCRVVVDRIRAFDVGIYDEILIWSEISKSEGGLRFCKMPNCESTIVEVRRSSDMETFALLEQKAQPKRTKPNPCAENNGGCSHFCLILPGEPWRSCACPTGVELLSDNRTCSTEGLQKILFVASKTGLFYFSLDTGDLTPQALEIGGFNSETTTMVAVDYDPVTEKVYWSEVDDSECRIQKCLFKRCTNVETVLRFKKPTNIESLTIDNVSKNIYWVDAGMGRISVARLDGSSQRVLLSHGLVKPRGLALDAENGKLYFSDWDDSNPRIEKANLDGSGREVLISFRANTAWPNGIDVDSATNRIYWVDARSFSVKSARLQDGSDIATVADELEHPFSLSRLDDVIFTSAMNGRRLTAVNLDPSRSSSAQRLSGTLWDKNKHTRTMEISDFLIYKQMGIKAVELKSTVAEDSKHKCQQENGGCSHLCVQLPDGEAKCLCPNDMELSVDRVTCKKPAEFMLYSTDELKVDFMRASVSSNFSKPAPLHVPHMNGVNRFTAIDRVRGWIYWTTENREGRSIKRTAIEDPTRTEVFFFLEHLQKGRFDGLAVDQMSGNIYWCSRSAGVIEIMNYDATVKRTISWVDIEPMALAVHESKPFVFFVNAKGDGNIMRMPLGGSSNGGTTIVKKVNFVTSLVIDSKRNKIYWATDNFVGAGEFWTAGVNGENSERLLFGRNPLMHALHLLDDTVYYSNWKDGTIEKYSNRQREVVHWSVGNVTNLMVVEHKSRVAESVCSSKARSRCDYLCVANISTSAECLCSDHFVYDKTKSICIPPKQFLLLGMRDRIVRMKLPSNLNTNILKQEPMVVLPISDVGYPTSVAFDPLSRHRYIYWIDAQNRAILKRASDLPPYTTQTVHLHAEANCSKLYDVTIDETGRQLFVSCARAHEREAASIHVWRIKNDDELLYIGAVVSGSEKSEITGKHPAPREIAVLGRLNALFYVDSSGYVEEPSIVRCNINGKACEAVVSSELVRDHVRLVVDRVSLRFFYYNKAGYWSKDIYVTNDLRHHLVARYDKAVDLVPIDDKKLILLTRNGENYRDRLVELMMNASTIDYEKLTPTGESVVDLKDRVTVMRAFGTDATERIDQVQLTCATSQCSHICRVPRDFENKRHECMCPLGFSFALSNPNSCIQNMQCSSWQFRCKDQLQCIHKSLTCDGHADCRDGSDESKMNCPHLSFGNEVAPGSNVWWPCRDGALIQRHLICNGVADCSDGFDEMGCACANPAREFDCNSWPQRIQRPEHCIARSDICDKVPNCPYGGNDENQTLCSAIAMYNTATGGDGYAHSYAGSGLQLSAVLRYTIPAIFAVFIIVMCVICYWQRKIESRGPQIPQPPPVNLIPQGIPCGVGAVNTNSIYESAAHLRTTDGTQIEMTLRTPNTMQGPQIYYGHPGHVPSDAGSSFLLPPPMPAGGRTFFAPPPSAASMSTYGVVKPADMRTPPVRSRNRKPRQARRQGRSKATTPPPAYSQLATQRPSRMTSDSTYGFLMGAMAPANSQIAESSSDEEPSSSSVSRGRSSSVSSDA</sequence>
<dbReference type="EMBL" id="JAUCMV010000003">
    <property type="protein sequence ID" value="KAK0410137.1"/>
    <property type="molecule type" value="Genomic_DNA"/>
</dbReference>
<dbReference type="Gene3D" id="2.10.25.10">
    <property type="entry name" value="Laminin"/>
    <property type="match status" value="1"/>
</dbReference>
<evidence type="ECO:0000256" key="6">
    <source>
        <dbReference type="ARBA" id="ARBA00023136"/>
    </source>
</evidence>
<dbReference type="GO" id="GO:0007399">
    <property type="term" value="P:nervous system development"/>
    <property type="evidence" value="ECO:0007669"/>
    <property type="project" value="TreeGrafter"/>
</dbReference>
<dbReference type="SMART" id="SM00192">
    <property type="entry name" value="LDLa"/>
    <property type="match status" value="3"/>
</dbReference>
<dbReference type="PANTHER" id="PTHR46513">
    <property type="entry name" value="VITELLOGENIN RECEPTOR-LIKE PROTEIN-RELATED-RELATED"/>
    <property type="match status" value="1"/>
</dbReference>
<evidence type="ECO:0000256" key="14">
    <source>
        <dbReference type="SAM" id="SignalP"/>
    </source>
</evidence>
<feature type="region of interest" description="Disordered" evidence="12">
    <location>
        <begin position="1668"/>
        <end position="1762"/>
    </location>
</feature>
<dbReference type="FunFam" id="2.120.10.30:FF:000241">
    <property type="entry name" value="Low-density lipoprotein receptor-related protein 6"/>
    <property type="match status" value="1"/>
</dbReference>
<dbReference type="PROSITE" id="PS51120">
    <property type="entry name" value="LDLRB"/>
    <property type="match status" value="2"/>
</dbReference>
<feature type="domain" description="EGF-like" evidence="15">
    <location>
        <begin position="318"/>
        <end position="357"/>
    </location>
</feature>
<keyword evidence="4 14" id="KW-0732">Signal</keyword>
<feature type="compositionally biased region" description="Low complexity" evidence="12">
    <location>
        <begin position="1746"/>
        <end position="1762"/>
    </location>
</feature>
<gene>
    <name evidence="16" type="ORF">QR680_004969</name>
</gene>
<feature type="disulfide bond" evidence="10">
    <location>
        <begin position="1432"/>
        <end position="1450"/>
    </location>
</feature>
<feature type="signal peptide" evidence="14">
    <location>
        <begin position="1"/>
        <end position="19"/>
    </location>
</feature>
<dbReference type="Pfam" id="PF00057">
    <property type="entry name" value="Ldl_recept_a"/>
    <property type="match status" value="1"/>
</dbReference>